<dbReference type="Proteomes" id="UP000683360">
    <property type="component" value="Unassembled WGS sequence"/>
</dbReference>
<dbReference type="PROSITE" id="PS50994">
    <property type="entry name" value="INTEGRASE"/>
    <property type="match status" value="1"/>
</dbReference>
<feature type="domain" description="Integrase catalytic" evidence="3">
    <location>
        <begin position="186"/>
        <end position="276"/>
    </location>
</feature>
<feature type="compositionally biased region" description="Basic and acidic residues" evidence="2">
    <location>
        <begin position="477"/>
        <end position="489"/>
    </location>
</feature>
<dbReference type="GO" id="GO:0015074">
    <property type="term" value="P:DNA integration"/>
    <property type="evidence" value="ECO:0007669"/>
    <property type="project" value="InterPro"/>
</dbReference>
<dbReference type="OrthoDB" id="6135936at2759"/>
<feature type="region of interest" description="Disordered" evidence="2">
    <location>
        <begin position="430"/>
        <end position="506"/>
    </location>
</feature>
<dbReference type="Pfam" id="PF17921">
    <property type="entry name" value="Integrase_H2C2"/>
    <property type="match status" value="1"/>
</dbReference>
<dbReference type="InterPro" id="IPR001130">
    <property type="entry name" value="TatD-like"/>
</dbReference>
<dbReference type="Pfam" id="PF00665">
    <property type="entry name" value="rve"/>
    <property type="match status" value="1"/>
</dbReference>
<dbReference type="Gene3D" id="1.10.340.70">
    <property type="match status" value="1"/>
</dbReference>
<dbReference type="InterPro" id="IPR032466">
    <property type="entry name" value="Metal_Hydrolase"/>
</dbReference>
<evidence type="ECO:0000313" key="5">
    <source>
        <dbReference type="Proteomes" id="UP000683360"/>
    </source>
</evidence>
<reference evidence="4" key="1">
    <citation type="submission" date="2021-03" db="EMBL/GenBank/DDBJ databases">
        <authorList>
            <person name="Bekaert M."/>
        </authorList>
    </citation>
    <scope>NUCLEOTIDE SEQUENCE</scope>
</reference>
<dbReference type="InterPro" id="IPR001584">
    <property type="entry name" value="Integrase_cat-core"/>
</dbReference>
<dbReference type="EMBL" id="CAJPWZ010000941">
    <property type="protein sequence ID" value="CAG2204189.1"/>
    <property type="molecule type" value="Genomic_DNA"/>
</dbReference>
<dbReference type="FunFam" id="1.10.340.70:FF:000001">
    <property type="entry name" value="Retrovirus-related Pol polyprotein from transposon gypsy-like Protein"/>
    <property type="match status" value="1"/>
</dbReference>
<evidence type="ECO:0000256" key="2">
    <source>
        <dbReference type="SAM" id="MobiDB-lite"/>
    </source>
</evidence>
<dbReference type="AlphaFoldDB" id="A0A8S3R4Y3"/>
<dbReference type="Gene3D" id="3.30.420.10">
    <property type="entry name" value="Ribonuclease H-like superfamily/Ribonuclease H"/>
    <property type="match status" value="1"/>
</dbReference>
<evidence type="ECO:0000259" key="3">
    <source>
        <dbReference type="PROSITE" id="PS50994"/>
    </source>
</evidence>
<dbReference type="Pfam" id="PF01026">
    <property type="entry name" value="TatD_DNase"/>
    <property type="match status" value="2"/>
</dbReference>
<dbReference type="SUPFAM" id="SSF53098">
    <property type="entry name" value="Ribonuclease H-like"/>
    <property type="match status" value="1"/>
</dbReference>
<dbReference type="GO" id="GO:0003676">
    <property type="term" value="F:nucleic acid binding"/>
    <property type="evidence" value="ECO:0007669"/>
    <property type="project" value="InterPro"/>
</dbReference>
<dbReference type="GO" id="GO:0016788">
    <property type="term" value="F:hydrolase activity, acting on ester bonds"/>
    <property type="evidence" value="ECO:0007669"/>
    <property type="project" value="InterPro"/>
</dbReference>
<feature type="region of interest" description="Disordered" evidence="2">
    <location>
        <begin position="1"/>
        <end position="34"/>
    </location>
</feature>
<dbReference type="PANTHER" id="PTHR46363">
    <property type="entry name" value="DEOXYRIBONUCLEASE TATDN2-RELATED"/>
    <property type="match status" value="1"/>
</dbReference>
<dbReference type="InterPro" id="IPR036397">
    <property type="entry name" value="RNaseH_sf"/>
</dbReference>
<accession>A0A8S3R4Y3</accession>
<gene>
    <name evidence="4" type="ORF">MEDL_18706</name>
</gene>
<dbReference type="PANTHER" id="PTHR46363:SF1">
    <property type="entry name" value="DEOXYRIBONUCLEASE TATDN2-RELATED"/>
    <property type="match status" value="1"/>
</dbReference>
<comment type="similarity">
    <text evidence="1">Belongs to the metallo-dependent hydrolases superfamily. TatD-type hydrolase family.</text>
</comment>
<keyword evidence="5" id="KW-1185">Reference proteome</keyword>
<sequence>MSTDQEPTALAGDCHSDPSPNLDDTLPYADGNPCSNWAPEYPPEQLKIFQQEDPDLAPILKWMEEDVEPTQAELRLQSRATRSLWLCRPCFVMFNHVLYYKFIGCPTRQGLCLVVPSELKGEVLKNCHDTKTSGHLGQKKTLDKLKQAFLWYNMRKDCDDYVSTCATCSQNKKAHVQPRAPLGQFHAGYPMERVHLDILGPFNTSNSGNNYVLMMVDQFTKWVEMAALPEQTAKLIAEKFIVHFVVTFGCPLEIHTDQGRNFDSDLFKTLCDALKLPKPEQPRDLVYKADSTTKVGQSRKLKSPWCGPFLVVSSRPPLYTIRGRKGDSVVHHDKLKLCNDRDIPTWIKRLRHALFQAESEMDESWDDLDDTIPYGVDFNVQGMFEANQPTFDSVVLPQSLGDPSYTHTALTQELEQGPQCDTVTALDATSNSIDEPQNLDLGEISSSDNGFNGDIVDAELSSTDDEKRPSASLSSEHTSRMEEGSRSDQDVLSLSPHSEWHESKSDCTDLDVADLMVIDEVGPDEDVCPDEEVGPAEEVGPDYQTAGVASGALGPVETHSSVGVDTSIGIYHSEIDEERSGAVAVSKNRLRQCPICGMVSREKTRRHVLKRHLPWFWSGATACWDCCEQEIQASSLARRHTEEHRIGCFFDEEHLHLWCQLVSGSLHLVKSWFGLTDLEGLLQYVLDRQLHETVTSGFSDQEQQLLVFYAQNYSPDRLSHISANPPNHVISLTNWEIMTSLLRRVGPAQQQSLLSCDKFVTYEGAWIVDTVPVLLEPFVFVDSHFHLDLILKRLHFNTFLHMSSRISPAEHNNTFYYGVANYVFPEHWDSWSVQVGAAKSVYVSFGIHPHIAAKGVRHKQLEDLDHLLGNYKCVAVGEIGLDFTTRSHNVDSLPVILHCRDRGSGDAAARVLAIIRSGFAELHYHRHCFDGSIEELREWQSLPNVVFGITGKFLKDTNTNSDAISRILPHQLILESDAPFLSPRSCCEVNHPWNLIDVALAVSQRRNIPLNILNWMANDNALRFYGIPKLRQEPASWGPRPR</sequence>
<dbReference type="InterPro" id="IPR012337">
    <property type="entry name" value="RNaseH-like_sf"/>
</dbReference>
<dbReference type="SUPFAM" id="SSF51556">
    <property type="entry name" value="Metallo-dependent hydrolases"/>
    <property type="match status" value="1"/>
</dbReference>
<organism evidence="4 5">
    <name type="scientific">Mytilus edulis</name>
    <name type="common">Blue mussel</name>
    <dbReference type="NCBI Taxonomy" id="6550"/>
    <lineage>
        <taxon>Eukaryota</taxon>
        <taxon>Metazoa</taxon>
        <taxon>Spiralia</taxon>
        <taxon>Lophotrochozoa</taxon>
        <taxon>Mollusca</taxon>
        <taxon>Bivalvia</taxon>
        <taxon>Autobranchia</taxon>
        <taxon>Pteriomorphia</taxon>
        <taxon>Mytilida</taxon>
        <taxon>Mytiloidea</taxon>
        <taxon>Mytilidae</taxon>
        <taxon>Mytilinae</taxon>
        <taxon>Mytilus</taxon>
    </lineage>
</organism>
<evidence type="ECO:0000256" key="1">
    <source>
        <dbReference type="ARBA" id="ARBA00009275"/>
    </source>
</evidence>
<name>A0A8S3R4Y3_MYTED</name>
<evidence type="ECO:0000313" key="4">
    <source>
        <dbReference type="EMBL" id="CAG2204189.1"/>
    </source>
</evidence>
<protein>
    <recommendedName>
        <fullName evidence="3">Integrase catalytic domain-containing protein</fullName>
    </recommendedName>
</protein>
<comment type="caution">
    <text evidence="4">The sequence shown here is derived from an EMBL/GenBank/DDBJ whole genome shotgun (WGS) entry which is preliminary data.</text>
</comment>
<dbReference type="InterPro" id="IPR041588">
    <property type="entry name" value="Integrase_H2C2"/>
</dbReference>
<dbReference type="Gene3D" id="3.20.20.140">
    <property type="entry name" value="Metal-dependent hydrolases"/>
    <property type="match status" value="2"/>
</dbReference>
<proteinExistence type="inferred from homology"/>